<dbReference type="PANTHER" id="PTHR48098">
    <property type="entry name" value="ENTEROCHELIN ESTERASE-RELATED"/>
    <property type="match status" value="1"/>
</dbReference>
<sequence length="583" mass="64611">MKHIVLIALCIFVQKLSAQAPVESYPVDPASTEQAGVPKGEVLKFTFDQSKIFPGTWREYWVYVPAQYKPDKPACVYVNQDGIQWNAPVVFDNLIHKNEMPVTIGVFVMHGRVKAANPTEANDRFNRSFEFDGLGDSYAKFILDEILPEVEKQKTSDGRAIRLSKNGNDRAIGGSSSGAVCAFTAAWERPDAFSRVYSAIGTYVGLRGADRYPILVRKYEPKPIRIYMQDGANDLNIYAGDWWMANQTMLRALTFAGYEVKHQWGEGGHNGKQGTALFPEAMRYLWKGWPESIKSGASQNQVLATIMLPGEGWELVGEGYRFTEGPTANQAGEIFYQDIPNSKTYKVAAGGKPVIVNEDSQNASGTEFDKDGNRLEVAKKSLSIARYDSKNKKEDIVKEISGNDLTVSNSGNIYVTSPDGKEKPSTIYLIKPIGEKVIADQGILYANGAALSPDQTLLYVTESTSHWVWSYQIKPDGTLTNKQKFGWLHVRDTEENAWADGITCDRDGRIYVATRAGIQILDQTGRVNAILPTPNGAASNVAFGGKDFDVIYVTANDKVYRRKLKVRGANNWDVPNKPDAPKL</sequence>
<proteinExistence type="predicted"/>
<feature type="domain" description="SMP-30/Gluconolactonase/LRE-like region" evidence="4">
    <location>
        <begin position="322"/>
        <end position="555"/>
    </location>
</feature>
<evidence type="ECO:0000256" key="1">
    <source>
        <dbReference type="PIRSR" id="PIRSR605511-1"/>
    </source>
</evidence>
<dbReference type="EMBL" id="CP112998">
    <property type="protein sequence ID" value="WAC12826.1"/>
    <property type="molecule type" value="Genomic_DNA"/>
</dbReference>
<feature type="binding site" evidence="2">
    <location>
        <position position="447"/>
    </location>
    <ligand>
        <name>a divalent metal cation</name>
        <dbReference type="ChEBI" id="CHEBI:60240"/>
    </ligand>
</feature>
<evidence type="ECO:0000256" key="3">
    <source>
        <dbReference type="SAM" id="SignalP"/>
    </source>
</evidence>
<keyword evidence="2" id="KW-0479">Metal-binding</keyword>
<comment type="cofactor">
    <cofactor evidence="2">
        <name>Zn(2+)</name>
        <dbReference type="ChEBI" id="CHEBI:29105"/>
    </cofactor>
    <text evidence="2">Binds 1 divalent metal cation per subunit.</text>
</comment>
<dbReference type="InterPro" id="IPR029058">
    <property type="entry name" value="AB_hydrolase_fold"/>
</dbReference>
<evidence type="ECO:0000256" key="2">
    <source>
        <dbReference type="PIRSR" id="PIRSR605511-2"/>
    </source>
</evidence>
<organism evidence="5 6">
    <name type="scientific">Dyadobacter pollutisoli</name>
    <dbReference type="NCBI Taxonomy" id="2910158"/>
    <lineage>
        <taxon>Bacteria</taxon>
        <taxon>Pseudomonadati</taxon>
        <taxon>Bacteroidota</taxon>
        <taxon>Cytophagia</taxon>
        <taxon>Cytophagales</taxon>
        <taxon>Spirosomataceae</taxon>
        <taxon>Dyadobacter</taxon>
    </lineage>
</organism>
<dbReference type="PANTHER" id="PTHR48098:SF3">
    <property type="entry name" value="IRON(III) ENTEROBACTIN ESTERASE"/>
    <property type="match status" value="1"/>
</dbReference>
<keyword evidence="2" id="KW-0862">Zinc</keyword>
<dbReference type="InterPro" id="IPR000801">
    <property type="entry name" value="Esterase-like"/>
</dbReference>
<feature type="binding site" evidence="2">
    <location>
        <position position="324"/>
    </location>
    <ligand>
        <name>a divalent metal cation</name>
        <dbReference type="ChEBI" id="CHEBI:60240"/>
    </ligand>
</feature>
<dbReference type="InterPro" id="IPR013658">
    <property type="entry name" value="SGL"/>
</dbReference>
<reference evidence="5" key="1">
    <citation type="submission" date="2022-11" db="EMBL/GenBank/DDBJ databases">
        <title>Dyadobacter pollutisoli sp. nov., isolated from plastic dumped soil.</title>
        <authorList>
            <person name="Kim J.M."/>
            <person name="Kim K.R."/>
            <person name="Lee J.K."/>
            <person name="Hao L."/>
            <person name="Jeon C.O."/>
        </authorList>
    </citation>
    <scope>NUCLEOTIDE SEQUENCE</scope>
    <source>
        <strain evidence="5">U1</strain>
    </source>
</reference>
<feature type="signal peptide" evidence="3">
    <location>
        <begin position="1"/>
        <end position="20"/>
    </location>
</feature>
<dbReference type="InterPro" id="IPR005511">
    <property type="entry name" value="SMP-30"/>
</dbReference>
<evidence type="ECO:0000313" key="5">
    <source>
        <dbReference type="EMBL" id="WAC12826.1"/>
    </source>
</evidence>
<dbReference type="KEGG" id="dpf:ON006_02440"/>
<dbReference type="Gene3D" id="3.40.50.1820">
    <property type="entry name" value="alpha/beta hydrolase"/>
    <property type="match status" value="1"/>
</dbReference>
<keyword evidence="3" id="KW-0732">Signal</keyword>
<gene>
    <name evidence="5" type="ORF">ON006_02440</name>
</gene>
<feature type="chain" id="PRO_5039052958" evidence="3">
    <location>
        <begin position="21"/>
        <end position="583"/>
    </location>
</feature>
<evidence type="ECO:0000313" key="6">
    <source>
        <dbReference type="Proteomes" id="UP001164653"/>
    </source>
</evidence>
<dbReference type="Pfam" id="PF08450">
    <property type="entry name" value="SGL"/>
    <property type="match status" value="1"/>
</dbReference>
<feature type="active site" description="Proton donor/acceptor" evidence="1">
    <location>
        <position position="500"/>
    </location>
</feature>
<dbReference type="InterPro" id="IPR050583">
    <property type="entry name" value="Mycobacterial_A85_antigen"/>
</dbReference>
<dbReference type="Proteomes" id="UP001164653">
    <property type="component" value="Chromosome"/>
</dbReference>
<name>A0A9E8SMJ6_9BACT</name>
<feature type="binding site" evidence="2">
    <location>
        <position position="500"/>
    </location>
    <ligand>
        <name>a divalent metal cation</name>
        <dbReference type="ChEBI" id="CHEBI:60240"/>
    </ligand>
</feature>
<dbReference type="RefSeq" id="WP_244823524.1">
    <property type="nucleotide sequence ID" value="NZ_CP112998.1"/>
</dbReference>
<dbReference type="SUPFAM" id="SSF63829">
    <property type="entry name" value="Calcium-dependent phosphotriesterase"/>
    <property type="match status" value="1"/>
</dbReference>
<keyword evidence="6" id="KW-1185">Reference proteome</keyword>
<dbReference type="AlphaFoldDB" id="A0A9E8SMJ6"/>
<feature type="binding site" evidence="2">
    <location>
        <position position="403"/>
    </location>
    <ligand>
        <name>substrate</name>
    </ligand>
</feature>
<dbReference type="SUPFAM" id="SSF53474">
    <property type="entry name" value="alpha/beta-Hydrolases"/>
    <property type="match status" value="1"/>
</dbReference>
<dbReference type="Pfam" id="PF00756">
    <property type="entry name" value="Esterase"/>
    <property type="match status" value="1"/>
</dbReference>
<accession>A0A9E8SMJ6</accession>
<protein>
    <submittedName>
        <fullName evidence="5">SMP-30/gluconolactonase/LRE family protein</fullName>
    </submittedName>
</protein>
<dbReference type="PRINTS" id="PR01790">
    <property type="entry name" value="SMP30FAMILY"/>
</dbReference>
<dbReference type="InterPro" id="IPR011042">
    <property type="entry name" value="6-blade_b-propeller_TolB-like"/>
</dbReference>
<evidence type="ECO:0000259" key="4">
    <source>
        <dbReference type="Pfam" id="PF08450"/>
    </source>
</evidence>
<dbReference type="Gene3D" id="2.120.10.30">
    <property type="entry name" value="TolB, C-terminal domain"/>
    <property type="match status" value="1"/>
</dbReference>
<dbReference type="GO" id="GO:0046872">
    <property type="term" value="F:metal ion binding"/>
    <property type="evidence" value="ECO:0007669"/>
    <property type="project" value="UniProtKB-KW"/>
</dbReference>